<feature type="transmembrane region" description="Helical" evidence="6">
    <location>
        <begin position="246"/>
        <end position="270"/>
    </location>
</feature>
<dbReference type="AlphaFoldDB" id="A0A7K1XS45"/>
<dbReference type="PANTHER" id="PTHR30213">
    <property type="entry name" value="INNER MEMBRANE PROTEIN YHJD"/>
    <property type="match status" value="1"/>
</dbReference>
<evidence type="ECO:0000256" key="1">
    <source>
        <dbReference type="ARBA" id="ARBA00004651"/>
    </source>
</evidence>
<keyword evidence="3 6" id="KW-0812">Transmembrane</keyword>
<feature type="transmembrane region" description="Helical" evidence="6">
    <location>
        <begin position="185"/>
        <end position="204"/>
    </location>
</feature>
<evidence type="ECO:0000256" key="2">
    <source>
        <dbReference type="ARBA" id="ARBA00022475"/>
    </source>
</evidence>
<keyword evidence="2" id="KW-1003">Cell membrane</keyword>
<dbReference type="PANTHER" id="PTHR30213:SF1">
    <property type="entry name" value="INNER MEMBRANE PROTEIN YHJD"/>
    <property type="match status" value="1"/>
</dbReference>
<feature type="transmembrane region" description="Helical" evidence="6">
    <location>
        <begin position="145"/>
        <end position="165"/>
    </location>
</feature>
<reference evidence="7 8" key="1">
    <citation type="submission" date="2019-11" db="EMBL/GenBank/DDBJ databases">
        <title>Pedobacter sp. HMF7056 Genome sequencing and assembly.</title>
        <authorList>
            <person name="Kang H."/>
            <person name="Kim H."/>
            <person name="Joh K."/>
        </authorList>
    </citation>
    <scope>NUCLEOTIDE SEQUENCE [LARGE SCALE GENOMIC DNA]</scope>
    <source>
        <strain evidence="7 8">HMF7056</strain>
    </source>
</reference>
<evidence type="ECO:0000313" key="7">
    <source>
        <dbReference type="EMBL" id="MXV13805.1"/>
    </source>
</evidence>
<name>A0A7K1XS45_9SPHI</name>
<feature type="transmembrane region" description="Helical" evidence="6">
    <location>
        <begin position="216"/>
        <end position="240"/>
    </location>
</feature>
<comment type="caution">
    <text evidence="7">The sequence shown here is derived from an EMBL/GenBank/DDBJ whole genome shotgun (WGS) entry which is preliminary data.</text>
</comment>
<evidence type="ECO:0008006" key="9">
    <source>
        <dbReference type="Google" id="ProtNLM"/>
    </source>
</evidence>
<accession>A0A7K1XS45</accession>
<evidence type="ECO:0000256" key="3">
    <source>
        <dbReference type="ARBA" id="ARBA00022692"/>
    </source>
</evidence>
<dbReference type="Pfam" id="PF03631">
    <property type="entry name" value="Virul_fac_BrkB"/>
    <property type="match status" value="1"/>
</dbReference>
<keyword evidence="4 6" id="KW-1133">Transmembrane helix</keyword>
<dbReference type="InterPro" id="IPR017039">
    <property type="entry name" value="Virul_fac_BrkB"/>
</dbReference>
<evidence type="ECO:0000313" key="8">
    <source>
        <dbReference type="Proteomes" id="UP000451233"/>
    </source>
</evidence>
<keyword evidence="8" id="KW-1185">Reference proteome</keyword>
<dbReference type="GO" id="GO:0005886">
    <property type="term" value="C:plasma membrane"/>
    <property type="evidence" value="ECO:0007669"/>
    <property type="project" value="UniProtKB-SubCell"/>
</dbReference>
<proteinExistence type="predicted"/>
<feature type="transmembrane region" description="Helical" evidence="6">
    <location>
        <begin position="95"/>
        <end position="116"/>
    </location>
</feature>
<comment type="subcellular location">
    <subcellularLocation>
        <location evidence="1">Cell membrane</location>
        <topology evidence="1">Multi-pass membrane protein</topology>
    </subcellularLocation>
</comment>
<evidence type="ECO:0000256" key="4">
    <source>
        <dbReference type="ARBA" id="ARBA00022989"/>
    </source>
</evidence>
<dbReference type="RefSeq" id="WP_160904833.1">
    <property type="nucleotide sequence ID" value="NZ_WVHS01000001.1"/>
</dbReference>
<evidence type="ECO:0000256" key="6">
    <source>
        <dbReference type="SAM" id="Phobius"/>
    </source>
</evidence>
<protein>
    <recommendedName>
        <fullName evidence="9">YihY/virulence factor BrkB family protein</fullName>
    </recommendedName>
</protein>
<gene>
    <name evidence="7" type="ORF">GS398_00685</name>
</gene>
<dbReference type="Proteomes" id="UP000451233">
    <property type="component" value="Unassembled WGS sequence"/>
</dbReference>
<sequence length="285" mass="31829">MKQRKTLIRQFFRAIRGACAIFAEADPLCMAAATAFFTTFALPPILIVISRSVGFLYTGNIHRQIFSRLSQTIGVSSTRQVIDTLRAFRDLASSWYIGLLVIVLLTFVATNLFRIIQDSIHELWKISVIRKLSWKEKLMVRWRGVLVIMVTSFLFSAALVAEAVQSYLGEITRQMLPWVADYLDGVLNNVFSIAVTGAWFALLFRMLPAEKLGWPTVIAGGLFTGALFTAGKFVLRILLIQSNVNMLFGTGAAFVLLLLFMFYTSLILYFGAAFTKAWAEAAKPG</sequence>
<dbReference type="PIRSF" id="PIRSF035875">
    <property type="entry name" value="RNase_BN"/>
    <property type="match status" value="1"/>
</dbReference>
<dbReference type="EMBL" id="WVHS01000001">
    <property type="protein sequence ID" value="MXV13805.1"/>
    <property type="molecule type" value="Genomic_DNA"/>
</dbReference>
<evidence type="ECO:0000256" key="5">
    <source>
        <dbReference type="ARBA" id="ARBA00023136"/>
    </source>
</evidence>
<keyword evidence="5 6" id="KW-0472">Membrane</keyword>
<organism evidence="7 8">
    <name type="scientific">Hufsiella ginkgonis</name>
    <dbReference type="NCBI Taxonomy" id="2695274"/>
    <lineage>
        <taxon>Bacteria</taxon>
        <taxon>Pseudomonadati</taxon>
        <taxon>Bacteroidota</taxon>
        <taxon>Sphingobacteriia</taxon>
        <taxon>Sphingobacteriales</taxon>
        <taxon>Sphingobacteriaceae</taxon>
        <taxon>Hufsiella</taxon>
    </lineage>
</organism>